<feature type="compositionally biased region" description="Pro residues" evidence="1">
    <location>
        <begin position="21"/>
        <end position="39"/>
    </location>
</feature>
<accession>J6F2W1</accession>
<dbReference type="EMBL" id="ALBS01000170">
    <property type="protein sequence ID" value="EJT49522.1"/>
    <property type="molecule type" value="Genomic_DNA"/>
</dbReference>
<feature type="region of interest" description="Disordered" evidence="1">
    <location>
        <begin position="1"/>
        <end position="147"/>
    </location>
</feature>
<evidence type="ECO:0000256" key="1">
    <source>
        <dbReference type="SAM" id="MobiDB-lite"/>
    </source>
</evidence>
<feature type="compositionally biased region" description="Basic and acidic residues" evidence="1">
    <location>
        <begin position="201"/>
        <end position="245"/>
    </location>
</feature>
<proteinExistence type="predicted"/>
<gene>
    <name evidence="2" type="ORF">A1Q1_01426</name>
</gene>
<name>J6F2W1_TRIAS</name>
<dbReference type="HOGENOM" id="CLU_980676_0_0_1"/>
<feature type="region of interest" description="Disordered" evidence="1">
    <location>
        <begin position="201"/>
        <end position="257"/>
    </location>
</feature>
<feature type="compositionally biased region" description="Basic residues" evidence="1">
    <location>
        <begin position="1"/>
        <end position="12"/>
    </location>
</feature>
<dbReference type="KEGG" id="tasa:A1Q1_01426"/>
<dbReference type="RefSeq" id="XP_014179940.1">
    <property type="nucleotide sequence ID" value="XM_014324465.1"/>
</dbReference>
<evidence type="ECO:0000313" key="3">
    <source>
        <dbReference type="Proteomes" id="UP000002748"/>
    </source>
</evidence>
<sequence>MPPKGSKKGKGSKKMDSAENPPLPAEAPPLPDEAPPLPDEQPAVPTEAPPLPDEAPPLPDEAPPLPVGEDAPPLPDEAPPLPDEQPPLPDEQPPLPDEPVTELGGSKEKDANPAHAWQAVWAPEKNATPGPSVPRPTGGLPDIDPELAYLLPSESRDAAGTQLLAVSGRFQQRDDGAFAARDEYERQKRFGDAYFDVEGWEKERGKRRREEEQPRKVTKKDMVSQEAELGARRAGLGERFKAKKAEKTRRARAWLYD</sequence>
<dbReference type="Proteomes" id="UP000002748">
    <property type="component" value="Unassembled WGS sequence"/>
</dbReference>
<organism evidence="2 3">
    <name type="scientific">Trichosporon asahii var. asahii (strain ATCC 90039 / CBS 2479 / JCM 2466 / KCTC 7840 / NBRC 103889/ NCYC 2677 / UAMH 7654)</name>
    <name type="common">Yeast</name>
    <dbReference type="NCBI Taxonomy" id="1186058"/>
    <lineage>
        <taxon>Eukaryota</taxon>
        <taxon>Fungi</taxon>
        <taxon>Dikarya</taxon>
        <taxon>Basidiomycota</taxon>
        <taxon>Agaricomycotina</taxon>
        <taxon>Tremellomycetes</taxon>
        <taxon>Trichosporonales</taxon>
        <taxon>Trichosporonaceae</taxon>
        <taxon>Trichosporon</taxon>
    </lineage>
</organism>
<dbReference type="VEuPathDB" id="FungiDB:A1Q1_01426"/>
<reference evidence="2 3" key="1">
    <citation type="journal article" date="2012" name="Eukaryot. Cell">
        <title>Draft genome sequence of CBS 2479, the standard type strain of Trichosporon asahii.</title>
        <authorList>
            <person name="Yang R.Y."/>
            <person name="Li H.T."/>
            <person name="Zhu H."/>
            <person name="Zhou G.P."/>
            <person name="Wang M."/>
            <person name="Wang L."/>
        </authorList>
    </citation>
    <scope>NUCLEOTIDE SEQUENCE [LARGE SCALE GENOMIC DNA]</scope>
    <source>
        <strain evidence="3">ATCC 90039 / CBS 2479 / JCM 2466 / KCTC 7840 / NCYC 2677 / UAMH 7654</strain>
    </source>
</reference>
<protein>
    <submittedName>
        <fullName evidence="2">Large associated-like protein 5</fullName>
    </submittedName>
</protein>
<dbReference type="OrthoDB" id="2444812at2759"/>
<feature type="compositionally biased region" description="Pro residues" evidence="1">
    <location>
        <begin position="47"/>
        <end position="97"/>
    </location>
</feature>
<feature type="compositionally biased region" description="Basic residues" evidence="1">
    <location>
        <begin position="246"/>
        <end position="257"/>
    </location>
</feature>
<evidence type="ECO:0000313" key="2">
    <source>
        <dbReference type="EMBL" id="EJT49522.1"/>
    </source>
</evidence>
<dbReference type="GeneID" id="25984940"/>
<comment type="caution">
    <text evidence="2">The sequence shown here is derived from an EMBL/GenBank/DDBJ whole genome shotgun (WGS) entry which is preliminary data.</text>
</comment>
<dbReference type="AlphaFoldDB" id="J6F2W1"/>